<evidence type="ECO:0000256" key="1">
    <source>
        <dbReference type="ARBA" id="ARBA00022723"/>
    </source>
</evidence>
<feature type="domain" description="SWIM-type" evidence="5">
    <location>
        <begin position="637"/>
        <end position="671"/>
    </location>
</feature>
<dbReference type="SMART" id="SM00575">
    <property type="entry name" value="ZnF_PMZ"/>
    <property type="match status" value="1"/>
</dbReference>
<sequence>EVSVYCYWNGCIKYGPEGVYYEGPAPKKIIVNPKIALNRLLDEMYVLTGVDVDKQRSKVKIFGRYPSVVGHSKFQYLLLPVVNNSSLETMLEVPSKHPSVKNVELYLEVKSEGVTGPAACSSKRQKTVKVERGSRTGNIGDAAVDADMTDNISGSNAVAQVVNLAGDGSNIPPLSLSSLWLDDHDLRVGLCFKDADELKKAVDWCSIKGLQKCVVRETQKGECMFECIKWRCKWSFGAAKMEKHGLFEIIKYTGPHTCRAIEPEKSDSEFEADEIERLVRRHPTLSFSELQNWWKANIGYALETWEVRAAKEEAIKRAFGDQSFEDLPKLMSAFQSSNGLLVDWKYDLFPNPKFASFCGVFWAFPQSVQGFQHCRPLILVDTKELSGKNQLNLMIASGVDADNVYLPLAFAVTKQVSSDSWRWFLTNIRKKVTQRKGLCLISSPHPDILSVINEPGSQWKEPWAYHRFCLTHLCSQFSRLFPDHHHHTEYLVMQAGSSTHKAEFDSYIKDIKEKSPEGWKWLDQIPPHQWALAHDSGLRYGVMKIDRKSLFEVCRRSFSKVAMTGGVMLLFSEMKDAFDVSFSCSRGSLHRGDVYTENVMRKFQESLIDSGAYVVTPLERDAFKVSGPSERKYKEYKECILELNDSTCTCGKFQRKRFPCLHALAVFQKMKINPLPYVDDCYFAESYYKTYEATFSPVPEMSAWPEASGVPTLFPP</sequence>
<evidence type="ECO:0000256" key="2">
    <source>
        <dbReference type="ARBA" id="ARBA00022771"/>
    </source>
</evidence>
<evidence type="ECO:0000259" key="5">
    <source>
        <dbReference type="PROSITE" id="PS50966"/>
    </source>
</evidence>
<dbReference type="PROSITE" id="PS50966">
    <property type="entry name" value="ZF_SWIM"/>
    <property type="match status" value="1"/>
</dbReference>
<dbReference type="Pfam" id="PF03108">
    <property type="entry name" value="DBD_Tnp_Mut"/>
    <property type="match status" value="1"/>
</dbReference>
<keyword evidence="3" id="KW-0862">Zinc</keyword>
<proteinExistence type="predicted"/>
<dbReference type="Proteomes" id="UP001295469">
    <property type="component" value="Chromosome C09"/>
</dbReference>
<dbReference type="InterPro" id="IPR004332">
    <property type="entry name" value="Transposase_MuDR"/>
</dbReference>
<dbReference type="GO" id="GO:0008270">
    <property type="term" value="F:zinc ion binding"/>
    <property type="evidence" value="ECO:0007669"/>
    <property type="project" value="UniProtKB-KW"/>
</dbReference>
<dbReference type="InterPro" id="IPR006564">
    <property type="entry name" value="Znf_PMZ"/>
</dbReference>
<dbReference type="InterPro" id="IPR007527">
    <property type="entry name" value="Znf_SWIM"/>
</dbReference>
<dbReference type="PANTHER" id="PTHR31973">
    <property type="entry name" value="POLYPROTEIN, PUTATIVE-RELATED"/>
    <property type="match status" value="1"/>
</dbReference>
<evidence type="ECO:0000256" key="3">
    <source>
        <dbReference type="ARBA" id="ARBA00022833"/>
    </source>
</evidence>
<dbReference type="AlphaFoldDB" id="A0A816INL6"/>
<accession>A0A816INL6</accession>
<dbReference type="EMBL" id="HG994373">
    <property type="protein sequence ID" value="CAF1721510.1"/>
    <property type="molecule type" value="Genomic_DNA"/>
</dbReference>
<feature type="non-terminal residue" evidence="6">
    <location>
        <position position="716"/>
    </location>
</feature>
<feature type="non-terminal residue" evidence="6">
    <location>
        <position position="1"/>
    </location>
</feature>
<dbReference type="Pfam" id="PF10551">
    <property type="entry name" value="MULE"/>
    <property type="match status" value="1"/>
</dbReference>
<keyword evidence="2 4" id="KW-0863">Zinc-finger</keyword>
<dbReference type="InterPro" id="IPR018289">
    <property type="entry name" value="MULE_transposase_dom"/>
</dbReference>
<protein>
    <submittedName>
        <fullName evidence="6">(rape) hypothetical protein</fullName>
    </submittedName>
</protein>
<reference evidence="6" key="1">
    <citation type="submission" date="2021-01" db="EMBL/GenBank/DDBJ databases">
        <authorList>
            <consortium name="Genoscope - CEA"/>
            <person name="William W."/>
        </authorList>
    </citation>
    <scope>NUCLEOTIDE SEQUENCE</scope>
</reference>
<name>A0A816INL6_BRANA</name>
<organism evidence="6">
    <name type="scientific">Brassica napus</name>
    <name type="common">Rape</name>
    <dbReference type="NCBI Taxonomy" id="3708"/>
    <lineage>
        <taxon>Eukaryota</taxon>
        <taxon>Viridiplantae</taxon>
        <taxon>Streptophyta</taxon>
        <taxon>Embryophyta</taxon>
        <taxon>Tracheophyta</taxon>
        <taxon>Spermatophyta</taxon>
        <taxon>Magnoliopsida</taxon>
        <taxon>eudicotyledons</taxon>
        <taxon>Gunneridae</taxon>
        <taxon>Pentapetalae</taxon>
        <taxon>rosids</taxon>
        <taxon>malvids</taxon>
        <taxon>Brassicales</taxon>
        <taxon>Brassicaceae</taxon>
        <taxon>Brassiceae</taxon>
        <taxon>Brassica</taxon>
    </lineage>
</organism>
<gene>
    <name evidence="6" type="ORF">DARMORV10_C09P17990.1</name>
</gene>
<keyword evidence="1" id="KW-0479">Metal-binding</keyword>
<evidence type="ECO:0000256" key="4">
    <source>
        <dbReference type="PROSITE-ProRule" id="PRU00325"/>
    </source>
</evidence>
<dbReference type="PANTHER" id="PTHR31973:SF195">
    <property type="entry name" value="MUDR FAMILY TRANSPOSASE"/>
    <property type="match status" value="1"/>
</dbReference>
<dbReference type="Pfam" id="PF04434">
    <property type="entry name" value="SWIM"/>
    <property type="match status" value="1"/>
</dbReference>
<evidence type="ECO:0000313" key="6">
    <source>
        <dbReference type="EMBL" id="CAF1721510.1"/>
    </source>
</evidence>